<sequence length="125" mass="13380">MKLLVVFLSTLVLVLGQGGEDKIYAVELGNVEELGDVHPHKVYAEESPVIRVFEPVDDLKDDSPAQESVNAVDNQPADRESVPPSSLIIPTIVKACTNSACAYICSLLGFQNGVCISTTTCQCSN</sequence>
<evidence type="ECO:0000313" key="4">
    <source>
        <dbReference type="RefSeq" id="XP_022829398.1"/>
    </source>
</evidence>
<evidence type="ECO:0000256" key="1">
    <source>
        <dbReference type="SAM" id="MobiDB-lite"/>
    </source>
</evidence>
<proteinExistence type="predicted"/>
<dbReference type="GO" id="GO:0051707">
    <property type="term" value="P:response to other organism"/>
    <property type="evidence" value="ECO:0007669"/>
    <property type="project" value="UniProtKB-ARBA"/>
</dbReference>
<organism evidence="3 4">
    <name type="scientific">Spodoptera litura</name>
    <name type="common">Asian cotton leafworm</name>
    <dbReference type="NCBI Taxonomy" id="69820"/>
    <lineage>
        <taxon>Eukaryota</taxon>
        <taxon>Metazoa</taxon>
        <taxon>Ecdysozoa</taxon>
        <taxon>Arthropoda</taxon>
        <taxon>Hexapoda</taxon>
        <taxon>Insecta</taxon>
        <taxon>Pterygota</taxon>
        <taxon>Neoptera</taxon>
        <taxon>Endopterygota</taxon>
        <taxon>Lepidoptera</taxon>
        <taxon>Glossata</taxon>
        <taxon>Ditrysia</taxon>
        <taxon>Noctuoidea</taxon>
        <taxon>Noctuidae</taxon>
        <taxon>Amphipyrinae</taxon>
        <taxon>Spodoptera</taxon>
    </lineage>
</organism>
<feature type="region of interest" description="Disordered" evidence="1">
    <location>
        <begin position="60"/>
        <end position="84"/>
    </location>
</feature>
<dbReference type="KEGG" id="sliu:111358478"/>
<dbReference type="Gene3D" id="3.30.30.10">
    <property type="entry name" value="Knottin, scorpion toxin-like"/>
    <property type="match status" value="1"/>
</dbReference>
<dbReference type="RefSeq" id="XP_022829398.1">
    <property type="nucleotide sequence ID" value="XM_022973630.1"/>
</dbReference>
<dbReference type="OrthoDB" id="7341070at2759"/>
<dbReference type="InterPro" id="IPR036574">
    <property type="entry name" value="Scorpion_toxin-like_sf"/>
</dbReference>
<name>A0A9J7EE68_SPOLT</name>
<evidence type="ECO:0000256" key="2">
    <source>
        <dbReference type="SAM" id="SignalP"/>
    </source>
</evidence>
<keyword evidence="2" id="KW-0732">Signal</keyword>
<dbReference type="AlphaFoldDB" id="A0A9J7EE68"/>
<keyword evidence="3" id="KW-1185">Reference proteome</keyword>
<feature type="signal peptide" evidence="2">
    <location>
        <begin position="1"/>
        <end position="16"/>
    </location>
</feature>
<feature type="chain" id="PRO_5039940823" evidence="2">
    <location>
        <begin position="17"/>
        <end position="125"/>
    </location>
</feature>
<accession>A0A9J7EE68</accession>
<dbReference type="GeneID" id="111358478"/>
<evidence type="ECO:0000313" key="3">
    <source>
        <dbReference type="Proteomes" id="UP000301870"/>
    </source>
</evidence>
<dbReference type="Proteomes" id="UP000301870">
    <property type="component" value="Chromosome 27"/>
</dbReference>
<reference evidence="4" key="1">
    <citation type="submission" date="2025-08" db="UniProtKB">
        <authorList>
            <consortium name="RefSeq"/>
        </authorList>
    </citation>
    <scope>IDENTIFICATION</scope>
    <source>
        <strain evidence="4">Ishihara</strain>
        <tissue evidence="4">Whole body</tissue>
    </source>
</reference>
<protein>
    <submittedName>
        <fullName evidence="4">Uncharacterized protein LOC111358478</fullName>
    </submittedName>
</protein>
<gene>
    <name evidence="4" type="primary">LOC111358478</name>
</gene>